<feature type="transmembrane region" description="Helical" evidence="2">
    <location>
        <begin position="306"/>
        <end position="322"/>
    </location>
</feature>
<comment type="caution">
    <text evidence="4">The sequence shown here is derived from an EMBL/GenBank/DDBJ whole genome shotgun (WGS) entry which is preliminary data.</text>
</comment>
<feature type="transmembrane region" description="Helical" evidence="2">
    <location>
        <begin position="672"/>
        <end position="690"/>
    </location>
</feature>
<feature type="transmembrane region" description="Helical" evidence="2">
    <location>
        <begin position="73"/>
        <end position="98"/>
    </location>
</feature>
<keyword evidence="2" id="KW-0812">Transmembrane</keyword>
<feature type="transmembrane region" description="Helical" evidence="2">
    <location>
        <begin position="618"/>
        <end position="636"/>
    </location>
</feature>
<feature type="transmembrane region" description="Helical" evidence="2">
    <location>
        <begin position="407"/>
        <end position="432"/>
    </location>
</feature>
<feature type="transmembrane region" description="Helical" evidence="2">
    <location>
        <begin position="41"/>
        <end position="61"/>
    </location>
</feature>
<feature type="transmembrane region" description="Helical" evidence="2">
    <location>
        <begin position="202"/>
        <end position="220"/>
    </location>
</feature>
<feature type="transmembrane region" description="Helical" evidence="2">
    <location>
        <begin position="16"/>
        <end position="35"/>
    </location>
</feature>
<feature type="transmembrane region" description="Helical" evidence="2">
    <location>
        <begin position="282"/>
        <end position="299"/>
    </location>
</feature>
<proteinExistence type="predicted"/>
<dbReference type="Proteomes" id="UP001183629">
    <property type="component" value="Unassembled WGS sequence"/>
</dbReference>
<name>A0AAE4CXF0_9ACTN</name>
<feature type="region of interest" description="Disordered" evidence="1">
    <location>
        <begin position="547"/>
        <end position="566"/>
    </location>
</feature>
<dbReference type="EMBL" id="JAVDYC010000001">
    <property type="protein sequence ID" value="MDR7327417.1"/>
    <property type="molecule type" value="Genomic_DNA"/>
</dbReference>
<feature type="transmembrane region" description="Helical" evidence="2">
    <location>
        <begin position="104"/>
        <end position="122"/>
    </location>
</feature>
<keyword evidence="2" id="KW-0472">Membrane</keyword>
<feature type="transmembrane region" description="Helical" evidence="2">
    <location>
        <begin position="648"/>
        <end position="666"/>
    </location>
</feature>
<dbReference type="InterPro" id="IPR038731">
    <property type="entry name" value="RgtA/B/C-like"/>
</dbReference>
<feature type="transmembrane region" description="Helical" evidence="2">
    <location>
        <begin position="358"/>
        <end position="387"/>
    </location>
</feature>
<accession>A0AAE4CXF0</accession>
<evidence type="ECO:0000259" key="3">
    <source>
        <dbReference type="Pfam" id="PF13231"/>
    </source>
</evidence>
<organism evidence="4 5">
    <name type="scientific">Catenuloplanes niger</name>
    <dbReference type="NCBI Taxonomy" id="587534"/>
    <lineage>
        <taxon>Bacteria</taxon>
        <taxon>Bacillati</taxon>
        <taxon>Actinomycetota</taxon>
        <taxon>Actinomycetes</taxon>
        <taxon>Micromonosporales</taxon>
        <taxon>Micromonosporaceae</taxon>
        <taxon>Catenuloplanes</taxon>
    </lineage>
</organism>
<reference evidence="4 5" key="1">
    <citation type="submission" date="2023-07" db="EMBL/GenBank/DDBJ databases">
        <title>Sequencing the genomes of 1000 actinobacteria strains.</title>
        <authorList>
            <person name="Klenk H.-P."/>
        </authorList>
    </citation>
    <scope>NUCLEOTIDE SEQUENCE [LARGE SCALE GENOMIC DNA]</scope>
    <source>
        <strain evidence="4 5">DSM 44711</strain>
    </source>
</reference>
<keyword evidence="5" id="KW-1185">Reference proteome</keyword>
<evidence type="ECO:0000313" key="5">
    <source>
        <dbReference type="Proteomes" id="UP001183629"/>
    </source>
</evidence>
<evidence type="ECO:0000256" key="1">
    <source>
        <dbReference type="SAM" id="MobiDB-lite"/>
    </source>
</evidence>
<dbReference type="AlphaFoldDB" id="A0AAE4CXF0"/>
<sequence>MTLTLQRPVAAPPRRAFPALPVVALTALVLLHALVLAGAPAVPRTAVGLPLVVLLPGALLLRALGVRRRGVELLFLAVVMSLAVLLATATALALAGRLSPLDCLIGLDLTLVVLAVAAAVRGRHHARAGEDGRVPVGRSPAPVVLVTAATVGAGAVAVLLAALGAARLNAGDGPQVSLAALAAVLAAVAGAAHAAGRRRTGVAVTALYLAGLAVLLGTSLRGTGVTGHDIKIEYHVLVDVLEAGRWRPGGTYPGYNSCLSLTTLPAFLTRLFGTAPLDVFRVVYQLIFALAPVGAFLLARRLLPPVAAVLAAGLFIAFPTFVNDMPMLNRQELALLFFLVLLLALLDARGPRGPRIALLLIAAAGLTVSHYSSTAVAVALLSVAATLRLIRRRVPATTDGVRRPPALAWPAGALAVMLVGWAVCTGSAPAFATGLAETGRAIGARAAVLSDSTRYLRPGTDAPDDRAALTSYVEVLGAERELAPDAACPPTVLPADALPPTGLGRSLQAPGAANTLLRQAAMLLFLGGAVAGCALLWWRSRRTGPPTNRAIGTGSGGAADPAGSFPSGRAGTVVGRGASLTSRVRDAGLLPRRGRHAGSVTSGGPHGARPTVRVAAELGTAALVLLGVAVIAPQITDSYGLLRLYQQMLPLLGAAALLALCALPGLTATARSGLATALVIVVLASTSGLVPRLTGGYPPQLNLADAGPYYHAWYATDAHARDAAAVERALPPGAPLLADSRVSALLRTYTELEPVEGIAPGVLWRDAYLAVRADGVTTAVIGERVVRYTYPPGCLTGGRTLLATAGSLQVWSPA</sequence>
<gene>
    <name evidence="4" type="ORF">J2S44_007667</name>
</gene>
<feature type="transmembrane region" description="Helical" evidence="2">
    <location>
        <begin position="520"/>
        <end position="538"/>
    </location>
</feature>
<evidence type="ECO:0000313" key="4">
    <source>
        <dbReference type="EMBL" id="MDR7327417.1"/>
    </source>
</evidence>
<dbReference type="RefSeq" id="WP_310424724.1">
    <property type="nucleotide sequence ID" value="NZ_JAVDYC010000001.1"/>
</dbReference>
<keyword evidence="2" id="KW-1133">Transmembrane helix</keyword>
<evidence type="ECO:0000256" key="2">
    <source>
        <dbReference type="SAM" id="Phobius"/>
    </source>
</evidence>
<dbReference type="Pfam" id="PF13231">
    <property type="entry name" value="PMT_2"/>
    <property type="match status" value="1"/>
</dbReference>
<feature type="domain" description="Glycosyltransferase RgtA/B/C/D-like" evidence="3">
    <location>
        <begin position="266"/>
        <end position="392"/>
    </location>
</feature>
<protein>
    <recommendedName>
        <fullName evidence="3">Glycosyltransferase RgtA/B/C/D-like domain-containing protein</fullName>
    </recommendedName>
</protein>
<feature type="transmembrane region" description="Helical" evidence="2">
    <location>
        <begin position="143"/>
        <end position="164"/>
    </location>
</feature>
<feature type="transmembrane region" description="Helical" evidence="2">
    <location>
        <begin position="176"/>
        <end position="195"/>
    </location>
</feature>